<dbReference type="EMBL" id="HBIN01019783">
    <property type="protein sequence ID" value="CAE0445054.1"/>
    <property type="molecule type" value="Transcribed_RNA"/>
</dbReference>
<proteinExistence type="predicted"/>
<organism evidence="2">
    <name type="scientific">Aplanochytrium stocchinoi</name>
    <dbReference type="NCBI Taxonomy" id="215587"/>
    <lineage>
        <taxon>Eukaryota</taxon>
        <taxon>Sar</taxon>
        <taxon>Stramenopiles</taxon>
        <taxon>Bigyra</taxon>
        <taxon>Labyrinthulomycetes</taxon>
        <taxon>Thraustochytrida</taxon>
        <taxon>Thraustochytriidae</taxon>
        <taxon>Aplanochytrium</taxon>
    </lineage>
</organism>
<evidence type="ECO:0000313" key="2">
    <source>
        <dbReference type="EMBL" id="CAE0445054.1"/>
    </source>
</evidence>
<dbReference type="Gene3D" id="1.20.120.520">
    <property type="entry name" value="nmb1532 protein domain like"/>
    <property type="match status" value="1"/>
</dbReference>
<name>A0A7S3PND8_9STRA</name>
<evidence type="ECO:0000259" key="1">
    <source>
        <dbReference type="Pfam" id="PF01814"/>
    </source>
</evidence>
<protein>
    <recommendedName>
        <fullName evidence="1">Hemerythrin-like domain-containing protein</fullName>
    </recommendedName>
</protein>
<dbReference type="InterPro" id="IPR012312">
    <property type="entry name" value="Hemerythrin-like"/>
</dbReference>
<accession>A0A7S3PND8</accession>
<feature type="domain" description="Hemerythrin-like" evidence="1">
    <location>
        <begin position="4"/>
        <end position="87"/>
    </location>
</feature>
<dbReference type="Pfam" id="PF01814">
    <property type="entry name" value="Hemerythrin"/>
    <property type="match status" value="1"/>
</dbReference>
<dbReference type="AlphaFoldDB" id="A0A7S3PND8"/>
<reference evidence="2" key="1">
    <citation type="submission" date="2021-01" db="EMBL/GenBank/DDBJ databases">
        <authorList>
            <person name="Corre E."/>
            <person name="Pelletier E."/>
            <person name="Niang G."/>
            <person name="Scheremetjew M."/>
            <person name="Finn R."/>
            <person name="Kale V."/>
            <person name="Holt S."/>
            <person name="Cochrane G."/>
            <person name="Meng A."/>
            <person name="Brown T."/>
            <person name="Cohen L."/>
        </authorList>
    </citation>
    <scope>NUCLEOTIDE SEQUENCE</scope>
    <source>
        <strain evidence="2">GSBS06</strain>
    </source>
</reference>
<dbReference type="CDD" id="cd12108">
    <property type="entry name" value="Hr-like"/>
    <property type="match status" value="1"/>
</dbReference>
<gene>
    <name evidence="2" type="ORF">ASTO00021_LOCUS15086</name>
</gene>
<sequence>MYLTNHHHDAEEKKYFPWIATKQKLPEKINTDHKALVTKMDELSNLGKAITKTSDEAAAQNNYTQMKPKLDEFITMMGEHLKEEEEVTPEILRKNFTAEGEAEQVQKIVKSLGISGNKKFLPLIYEAIQDWNGSEKAKAFRASLPPPVRFLWWVNWDRAYVKYHKGLLIQVRPDALK</sequence>